<evidence type="ECO:0000313" key="2">
    <source>
        <dbReference type="Proteomes" id="UP000615026"/>
    </source>
</evidence>
<accession>A0A928ZQJ3</accession>
<name>A0A928ZQJ3_LEPEC</name>
<dbReference type="Pfam" id="PF13911">
    <property type="entry name" value="AhpC-TSA_2"/>
    <property type="match status" value="1"/>
</dbReference>
<proteinExistence type="predicted"/>
<gene>
    <name evidence="1" type="ORF">IQ260_02190</name>
</gene>
<dbReference type="InterPro" id="IPR032801">
    <property type="entry name" value="PXL2A/B/C"/>
</dbReference>
<evidence type="ECO:0000313" key="1">
    <source>
        <dbReference type="EMBL" id="MBE9065458.1"/>
    </source>
</evidence>
<dbReference type="EMBL" id="JADEXP010000008">
    <property type="protein sequence ID" value="MBE9065458.1"/>
    <property type="molecule type" value="Genomic_DNA"/>
</dbReference>
<protein>
    <submittedName>
        <fullName evidence="1">AhpC/TSA family protein</fullName>
    </submittedName>
</protein>
<sequence>MAVDTQLDNVGAAAIYERLGQTQRQQVSDGTETALLTGTKQLVLVWPQLGDFDSLEYAWWLRREADVLAASGLTVRAVGIGDRNSGKAFCAYTGFPEESLLLDPDGVLHQELGLYPGLTLSVPGFNQRQNAWLNLLLMCAGIGSPGTLTEVFRGYLGDRKAPQLIEDDEIVQATPLPPIKGEFFKRAGGKGFQRPFELATLRLRNMAEVLGKWTTYVPEVKHITQRGATYVIVNGEVVYQHCDRNILGFATNMSRPLSFLDELDLA</sequence>
<comment type="caution">
    <text evidence="1">The sequence shown here is derived from an EMBL/GenBank/DDBJ whole genome shotgun (WGS) entry which is preliminary data.</text>
</comment>
<dbReference type="AlphaFoldDB" id="A0A928ZQJ3"/>
<dbReference type="Proteomes" id="UP000615026">
    <property type="component" value="Unassembled WGS sequence"/>
</dbReference>
<reference evidence="1" key="1">
    <citation type="submission" date="2020-10" db="EMBL/GenBank/DDBJ databases">
        <authorList>
            <person name="Castelo-Branco R."/>
            <person name="Eusebio N."/>
            <person name="Adriana R."/>
            <person name="Vieira A."/>
            <person name="Brugerolle De Fraissinette N."/>
            <person name="Rezende De Castro R."/>
            <person name="Schneider M.P."/>
            <person name="Vasconcelos V."/>
            <person name="Leao P.N."/>
        </authorList>
    </citation>
    <scope>NUCLEOTIDE SEQUENCE</scope>
    <source>
        <strain evidence="1">LEGE 11479</strain>
    </source>
</reference>
<organism evidence="1 2">
    <name type="scientific">Leptolyngbya cf. ectocarpi LEGE 11479</name>
    <dbReference type="NCBI Taxonomy" id="1828722"/>
    <lineage>
        <taxon>Bacteria</taxon>
        <taxon>Bacillati</taxon>
        <taxon>Cyanobacteriota</taxon>
        <taxon>Cyanophyceae</taxon>
        <taxon>Leptolyngbyales</taxon>
        <taxon>Leptolyngbyaceae</taxon>
        <taxon>Leptolyngbya group</taxon>
        <taxon>Leptolyngbya</taxon>
    </lineage>
</organism>
<dbReference type="RefSeq" id="WP_193990424.1">
    <property type="nucleotide sequence ID" value="NZ_JADEXP010000008.1"/>
</dbReference>
<keyword evidence="2" id="KW-1185">Reference proteome</keyword>